<keyword evidence="6" id="KW-0106">Calcium</keyword>
<name>A0AAD7W1L1_9TELE</name>
<dbReference type="InterPro" id="IPR006585">
    <property type="entry name" value="FTP1"/>
</dbReference>
<keyword evidence="7" id="KW-1015">Disulfide bond</keyword>
<dbReference type="Gene3D" id="2.60.120.260">
    <property type="entry name" value="Galactose-binding domain-like"/>
    <property type="match status" value="7"/>
</dbReference>
<evidence type="ECO:0000256" key="2">
    <source>
        <dbReference type="ARBA" id="ARBA00010147"/>
    </source>
</evidence>
<dbReference type="GO" id="GO:0046872">
    <property type="term" value="F:metal ion binding"/>
    <property type="evidence" value="ECO:0007669"/>
    <property type="project" value="UniProtKB-KW"/>
</dbReference>
<evidence type="ECO:0000313" key="11">
    <source>
        <dbReference type="EMBL" id="KAJ8372542.1"/>
    </source>
</evidence>
<feature type="domain" description="Fucolectin tachylectin-4 pentraxin-1" evidence="10">
    <location>
        <begin position="503"/>
        <end position="647"/>
    </location>
</feature>
<comment type="caution">
    <text evidence="11">The sequence shown here is derived from an EMBL/GenBank/DDBJ whole genome shotgun (WGS) entry which is preliminary data.</text>
</comment>
<reference evidence="11" key="1">
    <citation type="journal article" date="2023" name="Science">
        <title>Genome structures resolve the early diversification of teleost fishes.</title>
        <authorList>
            <person name="Parey E."/>
            <person name="Louis A."/>
            <person name="Montfort J."/>
            <person name="Bouchez O."/>
            <person name="Roques C."/>
            <person name="Iampietro C."/>
            <person name="Lluch J."/>
            <person name="Castinel A."/>
            <person name="Donnadieu C."/>
            <person name="Desvignes T."/>
            <person name="Floi Bucao C."/>
            <person name="Jouanno E."/>
            <person name="Wen M."/>
            <person name="Mejri S."/>
            <person name="Dirks R."/>
            <person name="Jansen H."/>
            <person name="Henkel C."/>
            <person name="Chen W.J."/>
            <person name="Zahm M."/>
            <person name="Cabau C."/>
            <person name="Klopp C."/>
            <person name="Thompson A.W."/>
            <person name="Robinson-Rechavi M."/>
            <person name="Braasch I."/>
            <person name="Lecointre G."/>
            <person name="Bobe J."/>
            <person name="Postlethwait J.H."/>
            <person name="Berthelot C."/>
            <person name="Roest Crollius H."/>
            <person name="Guiguen Y."/>
        </authorList>
    </citation>
    <scope>NUCLEOTIDE SEQUENCE</scope>
    <source>
        <strain evidence="11">NC1722</strain>
    </source>
</reference>
<dbReference type="SMART" id="SM00607">
    <property type="entry name" value="FTP"/>
    <property type="match status" value="5"/>
</dbReference>
<evidence type="ECO:0000256" key="6">
    <source>
        <dbReference type="ARBA" id="ARBA00022837"/>
    </source>
</evidence>
<dbReference type="PANTHER" id="PTHR45713:SF6">
    <property type="entry name" value="F5_8 TYPE C DOMAIN-CONTAINING PROTEIN"/>
    <property type="match status" value="1"/>
</dbReference>
<evidence type="ECO:0000313" key="12">
    <source>
        <dbReference type="Proteomes" id="UP001221898"/>
    </source>
</evidence>
<keyword evidence="9" id="KW-0732">Signal</keyword>
<keyword evidence="5" id="KW-0430">Lectin</keyword>
<comment type="subunit">
    <text evidence="3">Homotrimer.</text>
</comment>
<feature type="domain" description="Fucolectin tachylectin-4 pentraxin-1" evidence="10">
    <location>
        <begin position="335"/>
        <end position="479"/>
    </location>
</feature>
<proteinExistence type="inferred from homology"/>
<dbReference type="InterPro" id="IPR051941">
    <property type="entry name" value="BG_Antigen-Binding_Lectin"/>
</dbReference>
<feature type="region of interest" description="Disordered" evidence="8">
    <location>
        <begin position="989"/>
        <end position="1009"/>
    </location>
</feature>
<comment type="function">
    <text evidence="1">Acts as a defensive agent. Recognizes blood group fucosylated oligosaccharides including A, B, H and Lewis B-type antigens. Does not recognize Lewis A antigen and has low affinity for monovalent haptens.</text>
</comment>
<dbReference type="Proteomes" id="UP001221898">
    <property type="component" value="Unassembled WGS sequence"/>
</dbReference>
<feature type="region of interest" description="Disordered" evidence="8">
    <location>
        <begin position="504"/>
        <end position="525"/>
    </location>
</feature>
<accession>A0AAD7W1L1</accession>
<dbReference type="EMBL" id="JAINUG010000397">
    <property type="protein sequence ID" value="KAJ8372542.1"/>
    <property type="molecule type" value="Genomic_DNA"/>
</dbReference>
<feature type="signal peptide" evidence="9">
    <location>
        <begin position="1"/>
        <end position="21"/>
    </location>
</feature>
<feature type="domain" description="Fucolectin tachylectin-4 pentraxin-1" evidence="10">
    <location>
        <begin position="1155"/>
        <end position="1298"/>
    </location>
</feature>
<dbReference type="Pfam" id="PF22633">
    <property type="entry name" value="F5_F8_type_C_2"/>
    <property type="match status" value="5"/>
</dbReference>
<dbReference type="GO" id="GO:0001868">
    <property type="term" value="P:regulation of complement activation, lectin pathway"/>
    <property type="evidence" value="ECO:0007669"/>
    <property type="project" value="UniProtKB-ARBA"/>
</dbReference>
<sequence length="1304" mass="144337">MKEVTVILLAGVLALGQRADSRLISGGMMVIDPVTNDGDRFRASQCPVIVPDNVASGGKATQSSTGYGGGAERAIDGNRNPIYNAESCTHTKAETETDPWWRVDLLRKHRVTSVTITNRGDCCSERLDGAQIRIGNSMENNGNNNPVCAVVSNIPGGDSVTFQCHELEGRYVNVILPGCYKFLTLCERGCCYERLDRAQIRIGNSMENNGNNNPVCAVVSTIPAGESVTFQCHEMEGRYVNVILPGCYKILTLCEVEVNGRTFSGWLDGAQIRIGNSMENNGNNNPVCAVVSTIPTGESVTFQCHEMEGRYVNIIRLGCYKFLTLCEVEVKATQTENVALRGRASQSSQFNYLTHAMNAIDGSHQTTYESRSCTHTELQIDPWWRVDLRHEFRVTSVTITNREDCCPERLDGAQIRIGNSMENNGNNNPVCAVVSTIPAGESATFQCHEMEGRYVNIIRPGCYKFLTLCEVEVNATQTEHIEMDPVTNDGDRFRASQCSVTVPDNAASGGKATQSSTGYGGGAERAIDRNRNPVYKYRSCTHTDAETDPWWRVDLLRKHRVTSVTITNRGDCCSERILGAEIRIGNSMENNGNNNPVCAVVSTIPTGESVTFQCHEMEGRYVNIIRPGSYKILTLCEVEVKATQTEDMVIDPVTNDGDRFRASQCSVIVPENGFEMKNMRGQGYDGAANMSGVYRGLQARIHTHNEKALYAHCKAHCLNLVLVESAKALKALQKVLKAVLKLLTDISESDPPDLATGDAQMYLDAINFEFLLCLEITTPVFQITALASDALQQKDLDHSTAYKVIDGVLDTLKTNRSEEEFKTTFENASEKAESLNIPIPTVLPGQGRKRKVPAHFQHSTTAAKVSHQFKSVEEYYRIKVYYTFLDTMTQELHRRFKGDDDLMPTDRIIQSFHSLTVPANWVSSTNPEADQAIHTLCDLYGVEEEEIRAKGLPHQLPIQRQHEGHIMMHPVTNDGDRFRASRCSVTVPDNAASGGKATQSSTGYGGGAEKAIDRNRNTVYELGFCTHTEAETDPWWRVDLRREHRVTSVTITNRVDCCPERLDGAQIRIGNSMENNGNNNPVCAVVSRIPAGDSVTFQCHEMEGRYVNIIRPGCYNFLTLCEVEVKATRTGHMVMDPVTNDEDRFRASQCSVTVPENAASGGKATQSSTGYGGGAEKAIDRNRNTIYDAESCTHTEAENDPWWRVDLLREHRVTSVTITNREDCCPERLDGAQIRIGNSMENNGNNNPVCTVVSTITAGESVTFQCHEMEGRYVNIIRPGCNKFLTLCEVEVKASTVSGWYRNN</sequence>
<evidence type="ECO:0000256" key="3">
    <source>
        <dbReference type="ARBA" id="ARBA00011233"/>
    </source>
</evidence>
<evidence type="ECO:0000256" key="7">
    <source>
        <dbReference type="ARBA" id="ARBA00023157"/>
    </source>
</evidence>
<dbReference type="SUPFAM" id="SSF49785">
    <property type="entry name" value="Galactose-binding domain-like"/>
    <property type="match status" value="7"/>
</dbReference>
<evidence type="ECO:0000256" key="4">
    <source>
        <dbReference type="ARBA" id="ARBA00022723"/>
    </source>
</evidence>
<comment type="similarity">
    <text evidence="2">Belongs to the fucolectin family.</text>
</comment>
<feature type="chain" id="PRO_5041999449" description="Fucolectin tachylectin-4 pentraxin-1 domain-containing protein" evidence="9">
    <location>
        <begin position="22"/>
        <end position="1304"/>
    </location>
</feature>
<keyword evidence="4" id="KW-0479">Metal-binding</keyword>
<dbReference type="GO" id="GO:0010185">
    <property type="term" value="P:regulation of cellular defense response"/>
    <property type="evidence" value="ECO:0007669"/>
    <property type="project" value="UniProtKB-ARBA"/>
</dbReference>
<dbReference type="InterPro" id="IPR008979">
    <property type="entry name" value="Galactose-bd-like_sf"/>
</dbReference>
<gene>
    <name evidence="11" type="ORF">AAFF_G00281470</name>
</gene>
<organism evidence="11 12">
    <name type="scientific">Aldrovandia affinis</name>
    <dbReference type="NCBI Taxonomy" id="143900"/>
    <lineage>
        <taxon>Eukaryota</taxon>
        <taxon>Metazoa</taxon>
        <taxon>Chordata</taxon>
        <taxon>Craniata</taxon>
        <taxon>Vertebrata</taxon>
        <taxon>Euteleostomi</taxon>
        <taxon>Actinopterygii</taxon>
        <taxon>Neopterygii</taxon>
        <taxon>Teleostei</taxon>
        <taxon>Notacanthiformes</taxon>
        <taxon>Halosauridae</taxon>
        <taxon>Aldrovandia</taxon>
    </lineage>
</organism>
<feature type="region of interest" description="Disordered" evidence="8">
    <location>
        <begin position="1156"/>
        <end position="1176"/>
    </location>
</feature>
<evidence type="ECO:0000259" key="10">
    <source>
        <dbReference type="SMART" id="SM00607"/>
    </source>
</evidence>
<protein>
    <recommendedName>
        <fullName evidence="10">Fucolectin tachylectin-4 pentraxin-1 domain-containing protein</fullName>
    </recommendedName>
</protein>
<dbReference type="PANTHER" id="PTHR45713">
    <property type="entry name" value="FTP DOMAIN-CONTAINING PROTEIN"/>
    <property type="match status" value="1"/>
</dbReference>
<dbReference type="GO" id="GO:0042806">
    <property type="term" value="F:fucose binding"/>
    <property type="evidence" value="ECO:0007669"/>
    <property type="project" value="UniProtKB-ARBA"/>
</dbReference>
<evidence type="ECO:0000256" key="8">
    <source>
        <dbReference type="SAM" id="MobiDB-lite"/>
    </source>
</evidence>
<feature type="domain" description="Fucolectin tachylectin-4 pentraxin-1" evidence="10">
    <location>
        <begin position="988"/>
        <end position="1139"/>
    </location>
</feature>
<feature type="domain" description="Fucolectin tachylectin-4 pentraxin-1" evidence="10">
    <location>
        <begin position="51"/>
        <end position="199"/>
    </location>
</feature>
<keyword evidence="12" id="KW-1185">Reference proteome</keyword>
<evidence type="ECO:0000256" key="9">
    <source>
        <dbReference type="SAM" id="SignalP"/>
    </source>
</evidence>
<evidence type="ECO:0000256" key="1">
    <source>
        <dbReference type="ARBA" id="ARBA00002219"/>
    </source>
</evidence>
<evidence type="ECO:0000256" key="5">
    <source>
        <dbReference type="ARBA" id="ARBA00022734"/>
    </source>
</evidence>